<gene>
    <name evidence="1" type="ORF">E3N88_00717</name>
</gene>
<evidence type="ECO:0000313" key="1">
    <source>
        <dbReference type="EMBL" id="KAD7477581.1"/>
    </source>
</evidence>
<sequence>MVANNYLDVCMTILNWKIMFRVNVFKTLELLKHYHFGILIQKRGFMPLWVVQSSINIVNKGKRGASKCKKKFLDPTQFKIEFDDTGQAIGKNRAIFYSWVGVECRKKIPYHQLAKDVDKQLYDDVWEYTKESWNISDDKAKHVTLKKGKASMRSFRHELVAKYVEKNKTPFKIYDYLDKQYWDSFVANVSTKEFKENGQKASINARKNIEPARVGRGGFTGLEPVYKGRWNQLLSTYPKLDMIQNERSRRYAVSRARLNPVTKLYELGKHLQSEGVLRGTLEELHSKEKEMMADGSYYEPGKDVVTEAIGKGRQHGGAHVYFLSVKKCELLWPFDQGNHDKVLATGLVYPTTERQSLITQLHSVSMPDCTSPQFVQQVQQSRSTHYRPELEESLNYQSLSMSSKDEIPELQRYTMALHDDRVFADLLNDNLLYSNPTESGHVSQPSKATPVSAPKIKNEKVAKILIEVEKSRPPGIYKIAQQLAFMSNETTTITATSPAGMYQKPFTEHVEIEAVIQLCVNGWSDICFVHYFTMYFYTIGRSGGLNQTSYFNPRFIEGAMLLTEKKNVINHIKSVISFEKNKQWFLAPHLVGGHWILILLQCHPRDKSWKGHIFDSLGKGKNPSYYVLKDIIDEAINQKITWNMVNATYLIILKLAYVFVLGFVFDASFDQVLDFHEMNNAGDRLLVALSLTRYYNVKHIIHEFAQGIEDKHLGILGN</sequence>
<evidence type="ECO:0008006" key="3">
    <source>
        <dbReference type="Google" id="ProtNLM"/>
    </source>
</evidence>
<dbReference type="PANTHER" id="PTHR33018">
    <property type="entry name" value="OS10G0338966 PROTEIN-RELATED"/>
    <property type="match status" value="1"/>
</dbReference>
<protein>
    <recommendedName>
        <fullName evidence="3">Ubiquitin-like protease family profile domain-containing protein</fullName>
    </recommendedName>
</protein>
<name>A0A5N6Q0T9_9ASTR</name>
<dbReference type="OrthoDB" id="1731907at2759"/>
<accession>A0A5N6Q0T9</accession>
<dbReference type="EMBL" id="SZYD01000001">
    <property type="protein sequence ID" value="KAD7477581.1"/>
    <property type="molecule type" value="Genomic_DNA"/>
</dbReference>
<dbReference type="AlphaFoldDB" id="A0A5N6Q0T9"/>
<proteinExistence type="predicted"/>
<reference evidence="1 2" key="1">
    <citation type="submission" date="2019-05" db="EMBL/GenBank/DDBJ databases">
        <title>Mikania micrantha, genome provides insights into the molecular mechanism of rapid growth.</title>
        <authorList>
            <person name="Liu B."/>
        </authorList>
    </citation>
    <scope>NUCLEOTIDE SEQUENCE [LARGE SCALE GENOMIC DNA]</scope>
    <source>
        <strain evidence="1">NLD-2019</strain>
        <tissue evidence="1">Leaf</tissue>
    </source>
</reference>
<comment type="caution">
    <text evidence="1">The sequence shown here is derived from an EMBL/GenBank/DDBJ whole genome shotgun (WGS) entry which is preliminary data.</text>
</comment>
<evidence type="ECO:0000313" key="2">
    <source>
        <dbReference type="Proteomes" id="UP000326396"/>
    </source>
</evidence>
<keyword evidence="2" id="KW-1185">Reference proteome</keyword>
<dbReference type="PANTHER" id="PTHR33018:SF35">
    <property type="entry name" value="ULP1 PROTEASE FAMILY CATALYTIC DOMAIN, PAPAIN-LIKE CYSTEINE PEPTIDASE SUPERFAMILY"/>
    <property type="match status" value="1"/>
</dbReference>
<organism evidence="1 2">
    <name type="scientific">Mikania micrantha</name>
    <name type="common">bitter vine</name>
    <dbReference type="NCBI Taxonomy" id="192012"/>
    <lineage>
        <taxon>Eukaryota</taxon>
        <taxon>Viridiplantae</taxon>
        <taxon>Streptophyta</taxon>
        <taxon>Embryophyta</taxon>
        <taxon>Tracheophyta</taxon>
        <taxon>Spermatophyta</taxon>
        <taxon>Magnoliopsida</taxon>
        <taxon>eudicotyledons</taxon>
        <taxon>Gunneridae</taxon>
        <taxon>Pentapetalae</taxon>
        <taxon>asterids</taxon>
        <taxon>campanulids</taxon>
        <taxon>Asterales</taxon>
        <taxon>Asteraceae</taxon>
        <taxon>Asteroideae</taxon>
        <taxon>Heliantheae alliance</taxon>
        <taxon>Eupatorieae</taxon>
        <taxon>Mikania</taxon>
    </lineage>
</organism>
<dbReference type="Proteomes" id="UP000326396">
    <property type="component" value="Linkage Group LG1"/>
</dbReference>